<reference evidence="2 3" key="1">
    <citation type="submission" date="2015-05" db="EMBL/GenBank/DDBJ databases">
        <title>Distinctive expansion of gene families associated with plant cell wall degradation and secondary metabolism in the genomes of grapevine trunk pathogens.</title>
        <authorList>
            <person name="Lawrence D.P."/>
            <person name="Travadon R."/>
            <person name="Rolshausen P.E."/>
            <person name="Baumgartner K."/>
        </authorList>
    </citation>
    <scope>NUCLEOTIDE SEQUENCE [LARGE SCALE GENOMIC DNA]</scope>
    <source>
        <strain evidence="2">DA912</strain>
    </source>
</reference>
<gene>
    <name evidence="2" type="ORF">UCDDA912_g10351</name>
</gene>
<evidence type="ECO:0000313" key="3">
    <source>
        <dbReference type="Proteomes" id="UP000034680"/>
    </source>
</evidence>
<dbReference type="Proteomes" id="UP000034680">
    <property type="component" value="Unassembled WGS sequence"/>
</dbReference>
<keyword evidence="3" id="KW-1185">Reference proteome</keyword>
<evidence type="ECO:0000313" key="2">
    <source>
        <dbReference type="EMBL" id="KKY29724.1"/>
    </source>
</evidence>
<evidence type="ECO:0000256" key="1">
    <source>
        <dbReference type="SAM" id="MobiDB-lite"/>
    </source>
</evidence>
<feature type="compositionally biased region" description="Polar residues" evidence="1">
    <location>
        <begin position="43"/>
        <end position="56"/>
    </location>
</feature>
<dbReference type="AlphaFoldDB" id="A0A0G2F678"/>
<accession>A0A0G2F678</accession>
<organism evidence="2 3">
    <name type="scientific">Diaporthe ampelina</name>
    <dbReference type="NCBI Taxonomy" id="1214573"/>
    <lineage>
        <taxon>Eukaryota</taxon>
        <taxon>Fungi</taxon>
        <taxon>Dikarya</taxon>
        <taxon>Ascomycota</taxon>
        <taxon>Pezizomycotina</taxon>
        <taxon>Sordariomycetes</taxon>
        <taxon>Sordariomycetidae</taxon>
        <taxon>Diaporthales</taxon>
        <taxon>Diaporthaceae</taxon>
        <taxon>Diaporthe</taxon>
    </lineage>
</organism>
<feature type="region of interest" description="Disordered" evidence="1">
    <location>
        <begin position="43"/>
        <end position="66"/>
    </location>
</feature>
<comment type="caution">
    <text evidence="2">The sequence shown here is derived from an EMBL/GenBank/DDBJ whole genome shotgun (WGS) entry which is preliminary data.</text>
</comment>
<dbReference type="STRING" id="1214573.A0A0G2F678"/>
<dbReference type="InterPro" id="IPR021842">
    <property type="entry name" value="DUF3435"/>
</dbReference>
<proteinExistence type="predicted"/>
<dbReference type="Pfam" id="PF11917">
    <property type="entry name" value="DUF3435"/>
    <property type="match status" value="1"/>
</dbReference>
<name>A0A0G2F678_9PEZI</name>
<sequence length="163" mass="19319">MRNSALNHTPYSNTFYNHYFARNFYANLYTVHHNTAPQTALIQQSTSHRHSISSQHPVKLSKEQGEEVKQNDAYYQRLTRKLDKLPPRSEKYCKIFAKRKSHLDSIRRLRLAQIWDEWGKKQGVIDITRQVQGEDISQSTYVKPTRPMMAAQRKMLYTLDRYS</sequence>
<protein>
    <submittedName>
        <fullName evidence="2">Uncharacterized protein</fullName>
    </submittedName>
</protein>
<reference evidence="2 3" key="2">
    <citation type="submission" date="2015-05" db="EMBL/GenBank/DDBJ databases">
        <authorList>
            <person name="Morales-Cruz A."/>
            <person name="Amrine K.C."/>
            <person name="Cantu D."/>
        </authorList>
    </citation>
    <scope>NUCLEOTIDE SEQUENCE [LARGE SCALE GENOMIC DNA]</scope>
    <source>
        <strain evidence="2">DA912</strain>
    </source>
</reference>
<dbReference type="EMBL" id="LCUC01000643">
    <property type="protein sequence ID" value="KKY29724.1"/>
    <property type="molecule type" value="Genomic_DNA"/>
</dbReference>